<dbReference type="RefSeq" id="WP_222991843.1">
    <property type="nucleotide sequence ID" value="NZ_JAINVV010000009.1"/>
</dbReference>
<evidence type="ECO:0000256" key="1">
    <source>
        <dbReference type="SAM" id="Phobius"/>
    </source>
</evidence>
<feature type="transmembrane region" description="Helical" evidence="1">
    <location>
        <begin position="74"/>
        <end position="98"/>
    </location>
</feature>
<evidence type="ECO:0000313" key="3">
    <source>
        <dbReference type="Proteomes" id="UP000706039"/>
    </source>
</evidence>
<organism evidence="2 3">
    <name type="scientific">Sphingomonas colocasiae</name>
    <dbReference type="NCBI Taxonomy" id="1848973"/>
    <lineage>
        <taxon>Bacteria</taxon>
        <taxon>Pseudomonadati</taxon>
        <taxon>Pseudomonadota</taxon>
        <taxon>Alphaproteobacteria</taxon>
        <taxon>Sphingomonadales</taxon>
        <taxon>Sphingomonadaceae</taxon>
        <taxon>Sphingomonas</taxon>
    </lineage>
</organism>
<feature type="transmembrane region" description="Helical" evidence="1">
    <location>
        <begin position="46"/>
        <end position="68"/>
    </location>
</feature>
<keyword evidence="1" id="KW-0812">Transmembrane</keyword>
<name>A0ABS7PWQ2_9SPHN</name>
<dbReference type="Proteomes" id="UP000706039">
    <property type="component" value="Unassembled WGS sequence"/>
</dbReference>
<gene>
    <name evidence="2" type="ORF">K7G82_20905</name>
</gene>
<reference evidence="2 3" key="1">
    <citation type="submission" date="2021-08" db="EMBL/GenBank/DDBJ databases">
        <authorList>
            <person name="Tuo L."/>
        </authorList>
    </citation>
    <scope>NUCLEOTIDE SEQUENCE [LARGE SCALE GENOMIC DNA]</scope>
    <source>
        <strain evidence="2 3">JCM 31229</strain>
    </source>
</reference>
<dbReference type="EMBL" id="JAINVV010000009">
    <property type="protein sequence ID" value="MBY8824777.1"/>
    <property type="molecule type" value="Genomic_DNA"/>
</dbReference>
<keyword evidence="1" id="KW-1133">Transmembrane helix</keyword>
<protein>
    <submittedName>
        <fullName evidence="2">DUF2065 domain-containing protein</fullName>
    </submittedName>
</protein>
<accession>A0ABS7PWQ2</accession>
<comment type="caution">
    <text evidence="2">The sequence shown here is derived from an EMBL/GenBank/DDBJ whole genome shotgun (WGS) entry which is preliminary data.</text>
</comment>
<feature type="transmembrane region" description="Helical" evidence="1">
    <location>
        <begin position="6"/>
        <end position="25"/>
    </location>
</feature>
<feature type="transmembrane region" description="Helical" evidence="1">
    <location>
        <begin position="110"/>
        <end position="129"/>
    </location>
</feature>
<proteinExistence type="predicted"/>
<keyword evidence="1" id="KW-0472">Membrane</keyword>
<evidence type="ECO:0000313" key="2">
    <source>
        <dbReference type="EMBL" id="MBY8824777.1"/>
    </source>
</evidence>
<sequence length="135" mass="14279">METMSVITLHLAVMIGLVCLATGLGGLTGPNRWPDMIDEFERSPGLMLAVAFVGVVFGLIIILAHPYWGDPLAVAVSLIGWASFVEGLALLAIPHAYLGMIRPALRFARAWSIFAIVLGLILVVAGLTGRASPLS</sequence>
<keyword evidence="3" id="KW-1185">Reference proteome</keyword>